<organism evidence="1 2">
    <name type="scientific">Alkalibacter saccharofermentans DSM 14828</name>
    <dbReference type="NCBI Taxonomy" id="1120975"/>
    <lineage>
        <taxon>Bacteria</taxon>
        <taxon>Bacillati</taxon>
        <taxon>Bacillota</taxon>
        <taxon>Clostridia</taxon>
        <taxon>Eubacteriales</taxon>
        <taxon>Eubacteriaceae</taxon>
        <taxon>Alkalibacter</taxon>
    </lineage>
</organism>
<dbReference type="Proteomes" id="UP000184251">
    <property type="component" value="Unassembled WGS sequence"/>
</dbReference>
<keyword evidence="1" id="KW-0808">Transferase</keyword>
<dbReference type="STRING" id="1120975.SAMN02746064_01927"/>
<keyword evidence="1" id="KW-0489">Methyltransferase</keyword>
<gene>
    <name evidence="1" type="ORF">SAMN02746064_01927</name>
</gene>
<dbReference type="Gene3D" id="3.40.50.150">
    <property type="entry name" value="Vaccinia Virus protein VP39"/>
    <property type="match status" value="1"/>
</dbReference>
<name>A0A1M4Z2N4_9FIRM</name>
<evidence type="ECO:0000313" key="1">
    <source>
        <dbReference type="EMBL" id="SHF12329.1"/>
    </source>
</evidence>
<dbReference type="RefSeq" id="WP_073271444.1">
    <property type="nucleotide sequence ID" value="NZ_FQTU01000015.1"/>
</dbReference>
<dbReference type="InterPro" id="IPR006901">
    <property type="entry name" value="TrmK"/>
</dbReference>
<protein>
    <submittedName>
        <fullName evidence="1">tRNA (Adenine22-N1)-methyltransferase</fullName>
    </submittedName>
</protein>
<dbReference type="Pfam" id="PF12847">
    <property type="entry name" value="Methyltransf_18"/>
    <property type="match status" value="1"/>
</dbReference>
<proteinExistence type="predicted"/>
<dbReference type="PIRSF" id="PIRSF018637">
    <property type="entry name" value="TrmK"/>
    <property type="match status" value="1"/>
</dbReference>
<sequence length="231" mass="25954">MKLTNRLQATADFIEKGSIVADIGTDHGYLPVYLIKNNIAKHVYASDINKGPLDAAVNQIRINRMEDSITPILSNGLEGLQGKSIDQIAIAGMGGVLIGEIIKNNFDIVVKAQSLVLQPMTGQEELRKYLLENGFEILDENLAKEQNRIYQIILARHTGLKNNSWKPIEYHIGKKLIEKKHPLLIFLLSKLEKKWKKILVECSNNDSQSAVGKIREAKQMIAEIEEVKKCL</sequence>
<accession>A0A1M4Z2N4</accession>
<reference evidence="1 2" key="1">
    <citation type="submission" date="2016-11" db="EMBL/GenBank/DDBJ databases">
        <authorList>
            <person name="Jaros S."/>
            <person name="Januszkiewicz K."/>
            <person name="Wedrychowicz H."/>
        </authorList>
    </citation>
    <scope>NUCLEOTIDE SEQUENCE [LARGE SCALE GENOMIC DNA]</scope>
    <source>
        <strain evidence="1 2">DSM 14828</strain>
    </source>
</reference>
<dbReference type="InterPro" id="IPR029063">
    <property type="entry name" value="SAM-dependent_MTases_sf"/>
</dbReference>
<dbReference type="SUPFAM" id="SSF53335">
    <property type="entry name" value="S-adenosyl-L-methionine-dependent methyltransferases"/>
    <property type="match status" value="1"/>
</dbReference>
<evidence type="ECO:0000313" key="2">
    <source>
        <dbReference type="Proteomes" id="UP000184251"/>
    </source>
</evidence>
<dbReference type="PANTHER" id="PTHR38451">
    <property type="entry name" value="TRNA (ADENINE(22)-N(1))-METHYLTRANSFERASE"/>
    <property type="match status" value="1"/>
</dbReference>
<dbReference type="GO" id="GO:0032259">
    <property type="term" value="P:methylation"/>
    <property type="evidence" value="ECO:0007669"/>
    <property type="project" value="UniProtKB-KW"/>
</dbReference>
<dbReference type="AlphaFoldDB" id="A0A1M4Z2N4"/>
<dbReference type="PANTHER" id="PTHR38451:SF1">
    <property type="entry name" value="TRNA (ADENINE(22)-N(1))-METHYLTRANSFERASE"/>
    <property type="match status" value="1"/>
</dbReference>
<dbReference type="OrthoDB" id="5881184at2"/>
<keyword evidence="2" id="KW-1185">Reference proteome</keyword>
<dbReference type="EMBL" id="FQTU01000015">
    <property type="protein sequence ID" value="SHF12329.1"/>
    <property type="molecule type" value="Genomic_DNA"/>
</dbReference>
<dbReference type="GO" id="GO:0160105">
    <property type="term" value="F:tRNA (adenine(22)-N1)-methyltransferase activity"/>
    <property type="evidence" value="ECO:0007669"/>
    <property type="project" value="InterPro"/>
</dbReference>